<dbReference type="EMBL" id="JAESWA010000027">
    <property type="protein sequence ID" value="MBL4933619.1"/>
    <property type="molecule type" value="Genomic_DNA"/>
</dbReference>
<keyword evidence="3" id="KW-1185">Reference proteome</keyword>
<evidence type="ECO:0008006" key="4">
    <source>
        <dbReference type="Google" id="ProtNLM"/>
    </source>
</evidence>
<feature type="signal peptide" evidence="1">
    <location>
        <begin position="1"/>
        <end position="20"/>
    </location>
</feature>
<reference evidence="2" key="1">
    <citation type="submission" date="2021-01" db="EMBL/GenBank/DDBJ databases">
        <title>Genome public.</title>
        <authorList>
            <person name="Liu C."/>
            <person name="Sun Q."/>
        </authorList>
    </citation>
    <scope>NUCLEOTIDE SEQUENCE</scope>
    <source>
        <strain evidence="2">YIM B02565</strain>
    </source>
</reference>
<organism evidence="2 3">
    <name type="scientific">Clostridium paridis</name>
    <dbReference type="NCBI Taxonomy" id="2803863"/>
    <lineage>
        <taxon>Bacteria</taxon>
        <taxon>Bacillati</taxon>
        <taxon>Bacillota</taxon>
        <taxon>Clostridia</taxon>
        <taxon>Eubacteriales</taxon>
        <taxon>Clostridiaceae</taxon>
        <taxon>Clostridium</taxon>
    </lineage>
</organism>
<name>A0A937FHS1_9CLOT</name>
<keyword evidence="1" id="KW-0732">Signal</keyword>
<feature type="chain" id="PRO_5039489840" description="DUF4825 domain-containing protein" evidence="1">
    <location>
        <begin position="21"/>
        <end position="176"/>
    </location>
</feature>
<sequence>MNKRFAILMLVLIFSISLFVGCSSQKPNTTNTPTNSSKNETAEDTHSLAVPEKIIYYGKGNTTTFTKDDNKFNALVNEINARTKGIKGSYSSIFMLDDDLKKKGTLLELDYTEKHTFEYTRDNGDKETFTYTKLYFDLDKNDDISNEMSFEGDGYGPVGPLLPGDKLLDILSAIWD</sequence>
<dbReference type="AlphaFoldDB" id="A0A937FHS1"/>
<proteinExistence type="predicted"/>
<evidence type="ECO:0000313" key="2">
    <source>
        <dbReference type="EMBL" id="MBL4933619.1"/>
    </source>
</evidence>
<dbReference type="RefSeq" id="WP_202769062.1">
    <property type="nucleotide sequence ID" value="NZ_JAESWA010000027.1"/>
</dbReference>
<dbReference type="PROSITE" id="PS51257">
    <property type="entry name" value="PROKAR_LIPOPROTEIN"/>
    <property type="match status" value="1"/>
</dbReference>
<accession>A0A937FHS1</accession>
<evidence type="ECO:0000313" key="3">
    <source>
        <dbReference type="Proteomes" id="UP000623681"/>
    </source>
</evidence>
<gene>
    <name evidence="2" type="ORF">JK634_17695</name>
</gene>
<dbReference type="Proteomes" id="UP000623681">
    <property type="component" value="Unassembled WGS sequence"/>
</dbReference>
<evidence type="ECO:0000256" key="1">
    <source>
        <dbReference type="SAM" id="SignalP"/>
    </source>
</evidence>
<comment type="caution">
    <text evidence="2">The sequence shown here is derived from an EMBL/GenBank/DDBJ whole genome shotgun (WGS) entry which is preliminary data.</text>
</comment>
<protein>
    <recommendedName>
        <fullName evidence="4">DUF4825 domain-containing protein</fullName>
    </recommendedName>
</protein>